<reference evidence="13 14" key="1">
    <citation type="journal article" date="2020" name="IScience">
        <title>Genome Sequencing of the Endangered Kingdonia uniflora (Circaeasteraceae, Ranunculales) Reveals Potential Mechanisms of Evolutionary Specialization.</title>
        <authorList>
            <person name="Sun Y."/>
            <person name="Deng T."/>
            <person name="Zhang A."/>
            <person name="Moore M.J."/>
            <person name="Landis J.B."/>
            <person name="Lin N."/>
            <person name="Zhang H."/>
            <person name="Zhang X."/>
            <person name="Huang J."/>
            <person name="Zhang X."/>
            <person name="Sun H."/>
            <person name="Wang H."/>
        </authorList>
    </citation>
    <scope>NUCLEOTIDE SEQUENCE [LARGE SCALE GENOMIC DNA]</scope>
    <source>
        <strain evidence="13">TB1705</strain>
        <tissue evidence="13">Leaf</tissue>
    </source>
</reference>
<dbReference type="InterPro" id="IPR052611">
    <property type="entry name" value="Plant_RLK_LysM"/>
</dbReference>
<dbReference type="InterPro" id="IPR056563">
    <property type="entry name" value="LysM3_LYK4_5"/>
</dbReference>
<dbReference type="OrthoDB" id="4062651at2759"/>
<keyword evidence="9" id="KW-1015">Disulfide bond</keyword>
<evidence type="ECO:0000256" key="3">
    <source>
        <dbReference type="ARBA" id="ARBA00022692"/>
    </source>
</evidence>
<dbReference type="SUPFAM" id="SSF56112">
    <property type="entry name" value="Protein kinase-like (PK-like)"/>
    <property type="match status" value="1"/>
</dbReference>
<keyword evidence="2" id="KW-1003">Cell membrane</keyword>
<dbReference type="FunFam" id="1.10.510.10:FF:000468">
    <property type="entry name" value="PTI1-like tyrosine-protein kinase 3"/>
    <property type="match status" value="1"/>
</dbReference>
<dbReference type="Pfam" id="PF23446">
    <property type="entry name" value="LysM1_NFP_LYK"/>
    <property type="match status" value="1"/>
</dbReference>
<evidence type="ECO:0000256" key="8">
    <source>
        <dbReference type="ARBA" id="ARBA00023136"/>
    </source>
</evidence>
<evidence type="ECO:0000256" key="2">
    <source>
        <dbReference type="ARBA" id="ARBA00022475"/>
    </source>
</evidence>
<dbReference type="Gene3D" id="1.10.510.10">
    <property type="entry name" value="Transferase(Phosphotransferase) domain 1"/>
    <property type="match status" value="1"/>
</dbReference>
<evidence type="ECO:0000256" key="7">
    <source>
        <dbReference type="ARBA" id="ARBA00022989"/>
    </source>
</evidence>
<dbReference type="PROSITE" id="PS50011">
    <property type="entry name" value="PROTEIN_KINASE_DOM"/>
    <property type="match status" value="1"/>
</dbReference>
<dbReference type="GO" id="GO:0005524">
    <property type="term" value="F:ATP binding"/>
    <property type="evidence" value="ECO:0007669"/>
    <property type="project" value="UniProtKB-KW"/>
</dbReference>
<dbReference type="AlphaFoldDB" id="A0A7J7M569"/>
<dbReference type="InterPro" id="IPR056561">
    <property type="entry name" value="NFP_LYK_LysM1"/>
</dbReference>
<comment type="subcellular location">
    <subcellularLocation>
        <location evidence="1">Cell membrane</location>
        <topology evidence="1">Single-pass membrane protein</topology>
    </subcellularLocation>
</comment>
<evidence type="ECO:0000313" key="13">
    <source>
        <dbReference type="EMBL" id="KAF6150039.1"/>
    </source>
</evidence>
<keyword evidence="7 10" id="KW-1133">Transmembrane helix</keyword>
<evidence type="ECO:0000256" key="6">
    <source>
        <dbReference type="ARBA" id="ARBA00022840"/>
    </source>
</evidence>
<dbReference type="GO" id="GO:0005886">
    <property type="term" value="C:plasma membrane"/>
    <property type="evidence" value="ECO:0007669"/>
    <property type="project" value="UniProtKB-SubCell"/>
</dbReference>
<feature type="chain" id="PRO_5029448994" description="Protein kinase domain-containing protein" evidence="11">
    <location>
        <begin position="24"/>
        <end position="642"/>
    </location>
</feature>
<keyword evidence="3 10" id="KW-0812">Transmembrane</keyword>
<dbReference type="Pfam" id="PF23473">
    <property type="entry name" value="LysM3_LYK4_5"/>
    <property type="match status" value="1"/>
</dbReference>
<sequence length="642" mass="71752">MAVLSSKLVFKSLLFFRFLSVLAQEHSLLSCENKSVDALGYRCNSGSDSQCDTFVILHINSYYSSLGNLSSYLGLDEKAVAEANGFSLNTEKLPLGQPLLIPIVCTCDGGFFHADVMKVSMEGESFYGIAEALEGLTTCSAILEKNPSISPLGLKDKVRLMIPLRCSCPSPFEFNQGTELLLSYPISEGDMVSNLASKFHTSREAIIYSNNKSGTFKQEKLEPFSTLLIPLEKQPNPFFNPPEHHKKRSKAWKIGVYIAIIGISTVCCVSLVTLILFIHWRRKKRLDFYKKGDVELQKLSIRTKSEIKTVSEDSLDHFDCLTINNTTPHKMVVETYSLEDLKKATEDFNLSNHIEGSMFHGLLNGKNLAIKCTKIETISKIDLDLFHDFYHHHPSIIRFLGTCLNDVPDSYLVFEYAKNGSLKDWIHGGLAMKSHFIASCDCFLNWNQRLRICLDVAMGIQYMHQIMNPSHTHRNIKSKNILLDEEFNAKIGDFGMARCIEDDHNDTNSGYLAPEYLQGGKISSSIDIFAYGVVLLEMLSGKTPKGEGSHFLLSQEIKSILQSEDEEGLRGWMDHALGDTYSFDMAVKLAHIAKACVEDDPASRPSAGDIVEKLSKLVGELAEEEQALNNESLSKPLVELHS</sequence>
<dbReference type="Pfam" id="PF00069">
    <property type="entry name" value="Pkinase"/>
    <property type="match status" value="1"/>
</dbReference>
<dbReference type="PANTHER" id="PTHR45927">
    <property type="entry name" value="LYSM-DOMAIN RECEPTOR-LIKE KINASE-RELATED"/>
    <property type="match status" value="1"/>
</dbReference>
<evidence type="ECO:0000256" key="10">
    <source>
        <dbReference type="SAM" id="Phobius"/>
    </source>
</evidence>
<keyword evidence="8 10" id="KW-0472">Membrane</keyword>
<feature type="transmembrane region" description="Helical" evidence="10">
    <location>
        <begin position="254"/>
        <end position="280"/>
    </location>
</feature>
<dbReference type="PANTHER" id="PTHR45927:SF13">
    <property type="entry name" value="PROTEIN LYK2"/>
    <property type="match status" value="1"/>
</dbReference>
<evidence type="ECO:0000256" key="5">
    <source>
        <dbReference type="ARBA" id="ARBA00022741"/>
    </source>
</evidence>
<dbReference type="Proteomes" id="UP000541444">
    <property type="component" value="Unassembled WGS sequence"/>
</dbReference>
<evidence type="ECO:0000256" key="4">
    <source>
        <dbReference type="ARBA" id="ARBA00022729"/>
    </source>
</evidence>
<dbReference type="InterPro" id="IPR056562">
    <property type="entry name" value="LysM2_CERK1_LYK3_4_5"/>
</dbReference>
<accession>A0A7J7M569</accession>
<evidence type="ECO:0000256" key="11">
    <source>
        <dbReference type="SAM" id="SignalP"/>
    </source>
</evidence>
<comment type="caution">
    <text evidence="13">The sequence shown here is derived from an EMBL/GenBank/DDBJ whole genome shotgun (WGS) entry which is preliminary data.</text>
</comment>
<keyword evidence="4 11" id="KW-0732">Signal</keyword>
<keyword evidence="5" id="KW-0547">Nucleotide-binding</keyword>
<evidence type="ECO:0000256" key="1">
    <source>
        <dbReference type="ARBA" id="ARBA00004162"/>
    </source>
</evidence>
<feature type="signal peptide" evidence="11">
    <location>
        <begin position="1"/>
        <end position="23"/>
    </location>
</feature>
<dbReference type="Gene3D" id="3.30.200.20">
    <property type="entry name" value="Phosphorylase Kinase, domain 1"/>
    <property type="match status" value="1"/>
</dbReference>
<dbReference type="InterPro" id="IPR000719">
    <property type="entry name" value="Prot_kinase_dom"/>
</dbReference>
<evidence type="ECO:0000313" key="14">
    <source>
        <dbReference type="Proteomes" id="UP000541444"/>
    </source>
</evidence>
<proteinExistence type="predicted"/>
<gene>
    <name evidence="13" type="ORF">GIB67_002821</name>
</gene>
<keyword evidence="14" id="KW-1185">Reference proteome</keyword>
<dbReference type="EMBL" id="JACGCM010001763">
    <property type="protein sequence ID" value="KAF6150039.1"/>
    <property type="molecule type" value="Genomic_DNA"/>
</dbReference>
<organism evidence="13 14">
    <name type="scientific">Kingdonia uniflora</name>
    <dbReference type="NCBI Taxonomy" id="39325"/>
    <lineage>
        <taxon>Eukaryota</taxon>
        <taxon>Viridiplantae</taxon>
        <taxon>Streptophyta</taxon>
        <taxon>Embryophyta</taxon>
        <taxon>Tracheophyta</taxon>
        <taxon>Spermatophyta</taxon>
        <taxon>Magnoliopsida</taxon>
        <taxon>Ranunculales</taxon>
        <taxon>Circaeasteraceae</taxon>
        <taxon>Kingdonia</taxon>
    </lineage>
</organism>
<keyword evidence="6" id="KW-0067">ATP-binding</keyword>
<dbReference type="GO" id="GO:0004672">
    <property type="term" value="F:protein kinase activity"/>
    <property type="evidence" value="ECO:0007669"/>
    <property type="project" value="InterPro"/>
</dbReference>
<evidence type="ECO:0000259" key="12">
    <source>
        <dbReference type="PROSITE" id="PS50011"/>
    </source>
</evidence>
<protein>
    <recommendedName>
        <fullName evidence="12">Protein kinase domain-containing protein</fullName>
    </recommendedName>
</protein>
<name>A0A7J7M569_9MAGN</name>
<evidence type="ECO:0000256" key="9">
    <source>
        <dbReference type="ARBA" id="ARBA00023157"/>
    </source>
</evidence>
<dbReference type="Pfam" id="PF23472">
    <property type="entry name" value="LysM2_CERK1_LYK3_4_5"/>
    <property type="match status" value="1"/>
</dbReference>
<feature type="domain" description="Protein kinase" evidence="12">
    <location>
        <begin position="344"/>
        <end position="618"/>
    </location>
</feature>
<dbReference type="InterPro" id="IPR011009">
    <property type="entry name" value="Kinase-like_dom_sf"/>
</dbReference>